<proteinExistence type="inferred from homology"/>
<dbReference type="InterPro" id="IPR003694">
    <property type="entry name" value="NAD_synthase"/>
</dbReference>
<dbReference type="Pfam" id="PF00795">
    <property type="entry name" value="CN_hydrolase"/>
    <property type="match status" value="1"/>
</dbReference>
<organism evidence="13">
    <name type="scientific">Graphocephala atropunctata</name>
    <dbReference type="NCBI Taxonomy" id="36148"/>
    <lineage>
        <taxon>Eukaryota</taxon>
        <taxon>Metazoa</taxon>
        <taxon>Ecdysozoa</taxon>
        <taxon>Arthropoda</taxon>
        <taxon>Hexapoda</taxon>
        <taxon>Insecta</taxon>
        <taxon>Pterygota</taxon>
        <taxon>Neoptera</taxon>
        <taxon>Paraneoptera</taxon>
        <taxon>Hemiptera</taxon>
        <taxon>Auchenorrhyncha</taxon>
        <taxon>Membracoidea</taxon>
        <taxon>Cicadellidae</taxon>
        <taxon>Cicadellinae</taxon>
        <taxon>Cicadellini</taxon>
        <taxon>Graphocephala</taxon>
    </lineage>
</organism>
<keyword evidence="7 11" id="KW-0067">ATP-binding</keyword>
<comment type="catalytic activity">
    <reaction evidence="10 11">
        <text>deamido-NAD(+) + L-glutamine + ATP + H2O = L-glutamate + AMP + diphosphate + NAD(+) + H(+)</text>
        <dbReference type="Rhea" id="RHEA:24384"/>
        <dbReference type="ChEBI" id="CHEBI:15377"/>
        <dbReference type="ChEBI" id="CHEBI:15378"/>
        <dbReference type="ChEBI" id="CHEBI:29985"/>
        <dbReference type="ChEBI" id="CHEBI:30616"/>
        <dbReference type="ChEBI" id="CHEBI:33019"/>
        <dbReference type="ChEBI" id="CHEBI:57540"/>
        <dbReference type="ChEBI" id="CHEBI:58359"/>
        <dbReference type="ChEBI" id="CHEBI:58437"/>
        <dbReference type="ChEBI" id="CHEBI:456215"/>
        <dbReference type="EC" id="6.3.5.1"/>
    </reaction>
</comment>
<evidence type="ECO:0000256" key="4">
    <source>
        <dbReference type="ARBA" id="ARBA00017309"/>
    </source>
</evidence>
<dbReference type="GO" id="GO:0004359">
    <property type="term" value="F:glutaminase activity"/>
    <property type="evidence" value="ECO:0007669"/>
    <property type="project" value="InterPro"/>
</dbReference>
<dbReference type="PANTHER" id="PTHR23090">
    <property type="entry name" value="NH 3 /GLUTAMINE-DEPENDENT NAD + SYNTHETASE"/>
    <property type="match status" value="1"/>
</dbReference>
<dbReference type="AlphaFoldDB" id="A0A1B6KSA4"/>
<gene>
    <name evidence="13" type="ORF">g.23860</name>
</gene>
<evidence type="ECO:0000256" key="3">
    <source>
        <dbReference type="ARBA" id="ARBA00012743"/>
    </source>
</evidence>
<protein>
    <recommendedName>
        <fullName evidence="4 11">Glutamine-dependent NAD(+) synthetase</fullName>
        <ecNumber evidence="3 11">6.3.5.1</ecNumber>
    </recommendedName>
    <alternativeName>
        <fullName evidence="9 11">NAD(+) synthase [glutamine-hydrolyzing]</fullName>
    </alternativeName>
</protein>
<dbReference type="InterPro" id="IPR022310">
    <property type="entry name" value="NAD/GMP_synthase"/>
</dbReference>
<dbReference type="GO" id="GO:0009435">
    <property type="term" value="P:NAD+ biosynthetic process"/>
    <property type="evidence" value="ECO:0007669"/>
    <property type="project" value="UniProtKB-UniRule"/>
</dbReference>
<dbReference type="SUPFAM" id="SSF56317">
    <property type="entry name" value="Carbon-nitrogen hydrolase"/>
    <property type="match status" value="1"/>
</dbReference>
<evidence type="ECO:0000256" key="5">
    <source>
        <dbReference type="ARBA" id="ARBA00022598"/>
    </source>
</evidence>
<dbReference type="Pfam" id="PF02540">
    <property type="entry name" value="NAD_synthase"/>
    <property type="match status" value="1"/>
</dbReference>
<evidence type="ECO:0000256" key="6">
    <source>
        <dbReference type="ARBA" id="ARBA00022741"/>
    </source>
</evidence>
<dbReference type="NCBIfam" id="TIGR00552">
    <property type="entry name" value="nadE"/>
    <property type="match status" value="1"/>
</dbReference>
<dbReference type="HAMAP" id="MF_02090">
    <property type="entry name" value="NadE_glutamine_dep"/>
    <property type="match status" value="1"/>
</dbReference>
<evidence type="ECO:0000256" key="11">
    <source>
        <dbReference type="PIRNR" id="PIRNR006630"/>
    </source>
</evidence>
<dbReference type="PROSITE" id="PS50263">
    <property type="entry name" value="CN_HYDROLASE"/>
    <property type="match status" value="1"/>
</dbReference>
<dbReference type="GO" id="GO:0005524">
    <property type="term" value="F:ATP binding"/>
    <property type="evidence" value="ECO:0007669"/>
    <property type="project" value="UniProtKB-UniRule"/>
</dbReference>
<dbReference type="PIRSF" id="PIRSF006630">
    <property type="entry name" value="NADS_GAT"/>
    <property type="match status" value="1"/>
</dbReference>
<evidence type="ECO:0000256" key="1">
    <source>
        <dbReference type="ARBA" id="ARBA00005188"/>
    </source>
</evidence>
<reference evidence="13" key="1">
    <citation type="submission" date="2015-11" db="EMBL/GenBank/DDBJ databases">
        <title>De novo transcriptome assembly of four potential Pierce s Disease insect vectors from Arizona vineyards.</title>
        <authorList>
            <person name="Tassone E.E."/>
        </authorList>
    </citation>
    <scope>NUCLEOTIDE SEQUENCE</scope>
</reference>
<dbReference type="GO" id="GO:0003952">
    <property type="term" value="F:NAD+ synthase (glutamine-hydrolyzing) activity"/>
    <property type="evidence" value="ECO:0007669"/>
    <property type="project" value="UniProtKB-UniRule"/>
</dbReference>
<evidence type="ECO:0000256" key="8">
    <source>
        <dbReference type="ARBA" id="ARBA00023027"/>
    </source>
</evidence>
<evidence type="ECO:0000256" key="9">
    <source>
        <dbReference type="ARBA" id="ARBA00030681"/>
    </source>
</evidence>
<keyword evidence="8 11" id="KW-0520">NAD</keyword>
<dbReference type="InterPro" id="IPR014445">
    <property type="entry name" value="Gln-dep_NAD_synthase"/>
</dbReference>
<dbReference type="InterPro" id="IPR036526">
    <property type="entry name" value="C-N_Hydrolase_sf"/>
</dbReference>
<dbReference type="EMBL" id="GEBQ01025660">
    <property type="protein sequence ID" value="JAT14317.1"/>
    <property type="molecule type" value="Transcribed_RNA"/>
</dbReference>
<dbReference type="PANTHER" id="PTHR23090:SF9">
    <property type="entry name" value="GLUTAMINE-DEPENDENT NAD(+) SYNTHETASE"/>
    <property type="match status" value="1"/>
</dbReference>
<dbReference type="GO" id="GO:0005737">
    <property type="term" value="C:cytoplasm"/>
    <property type="evidence" value="ECO:0007669"/>
    <property type="project" value="InterPro"/>
</dbReference>
<dbReference type="Gene3D" id="3.60.110.10">
    <property type="entry name" value="Carbon-nitrogen hydrolase"/>
    <property type="match status" value="1"/>
</dbReference>
<dbReference type="EC" id="6.3.5.1" evidence="3 11"/>
<name>A0A1B6KSA4_9HEMI</name>
<evidence type="ECO:0000256" key="2">
    <source>
        <dbReference type="ARBA" id="ARBA00007145"/>
    </source>
</evidence>
<evidence type="ECO:0000256" key="7">
    <source>
        <dbReference type="ARBA" id="ARBA00022840"/>
    </source>
</evidence>
<evidence type="ECO:0000259" key="12">
    <source>
        <dbReference type="PROSITE" id="PS50263"/>
    </source>
</evidence>
<dbReference type="Gene3D" id="3.40.50.620">
    <property type="entry name" value="HUPs"/>
    <property type="match status" value="1"/>
</dbReference>
<dbReference type="CDD" id="cd07570">
    <property type="entry name" value="GAT_Gln-NAD-synth"/>
    <property type="match status" value="1"/>
</dbReference>
<feature type="domain" description="CN hydrolase" evidence="12">
    <location>
        <begin position="5"/>
        <end position="275"/>
    </location>
</feature>
<evidence type="ECO:0000256" key="10">
    <source>
        <dbReference type="ARBA" id="ARBA00052340"/>
    </source>
</evidence>
<comment type="pathway">
    <text evidence="1 11">Cofactor biosynthesis; NAD(+) biosynthesis; NAD(+) from deamido-NAD(+) (L-Gln route): step 1/1.</text>
</comment>
<accession>A0A1B6KSA4</accession>
<keyword evidence="6 11" id="KW-0547">Nucleotide-binding</keyword>
<dbReference type="FunFam" id="3.40.50.620:FF:000036">
    <property type="entry name" value="Glutamine-dependent NAD(+) synthetase"/>
    <property type="match status" value="1"/>
</dbReference>
<comment type="similarity">
    <text evidence="2 11">In the C-terminal section; belongs to the NAD synthetase family.</text>
</comment>
<dbReference type="InterPro" id="IPR003010">
    <property type="entry name" value="C-N_Hydrolase"/>
</dbReference>
<dbReference type="InterPro" id="IPR014729">
    <property type="entry name" value="Rossmann-like_a/b/a_fold"/>
</dbReference>
<keyword evidence="5 11" id="KW-0436">Ligase</keyword>
<dbReference type="CDD" id="cd00553">
    <property type="entry name" value="NAD_synthase"/>
    <property type="match status" value="1"/>
</dbReference>
<dbReference type="SUPFAM" id="SSF52402">
    <property type="entry name" value="Adenine nucleotide alpha hydrolases-like"/>
    <property type="match status" value="1"/>
</dbReference>
<dbReference type="UniPathway" id="UPA00253">
    <property type="reaction ID" value="UER00334"/>
</dbReference>
<evidence type="ECO:0000313" key="13">
    <source>
        <dbReference type="EMBL" id="JAT14317.1"/>
    </source>
</evidence>
<dbReference type="FunFam" id="3.60.110.10:FF:000003">
    <property type="entry name" value="Glutamine-dependent NAD(+) synthetase"/>
    <property type="match status" value="1"/>
</dbReference>
<sequence length="730" mass="81507">MGRKVTLAVSTLNQWALDFEGNLARILQSIQAAKDAGATYRSGPELEICGYNCEDHFMESDTLLHSWEVLLELLISPVCKDIIVDVGMPVMHKNATYNCRVIFLNRKLLLIRPKLLMCDTAGYRETRWFSAWRKLFETEDYYLPRMIQTYTGQSVVAFGDGVISTKDTCIGFEICEELWNPVSSHIPLSLDGVEIIANGSGSYMELRKAYTTVELVKSATFKAGGCYLFNNLRGCDGQRFYFNGCSCIALNGEIIARSLQFSLQDVEVVVATIDLEDIRSYRNQVRSRCTLSGSSRSYPRINVDFSLSETGPRGSVAPYCNPITWIYHPPEEEIAMGPACWLWDYLRRSGQGGYFLPLSGGVDSSAVACIVHSMCRMVVSACAEGDTQVLADVRKMVCDAEYVPRQPQELCGRLLFTCYMGTQNSSVETRQRAKTLSAQVGSYHTDISIDGAVSACLSIFSLVTGMKPQFAVHGGSARESLAMQNIQARLRMVLSYLFAQLMLWAKNRSGGLLVLGSANVDEALRGYMTKYDCSSADVNPIGSISKTDLKTFLVYAKDKFNLPVLEEIMNAAPTAELEPLTDGRITQTDEQDMGMTYAELSTYGRLRKVHRCGPYSMFCKLVSTWGDQCTPAEVAEKVKHFFRCYAINRHKMTVLTPSIHAESYSPDDNRFDHRPLLYNASWNWQFRCISEQLQQLSATTDLLDKTPKTTPAKARLSKLMDPNGKTGVVV</sequence>